<feature type="transmembrane region" description="Helical" evidence="1">
    <location>
        <begin position="212"/>
        <end position="230"/>
    </location>
</feature>
<proteinExistence type="predicted"/>
<feature type="transmembrane region" description="Helical" evidence="1">
    <location>
        <begin position="343"/>
        <end position="362"/>
    </location>
</feature>
<protein>
    <submittedName>
        <fullName evidence="2">AbgT family transporter</fullName>
    </submittedName>
</protein>
<feature type="transmembrane region" description="Helical" evidence="1">
    <location>
        <begin position="301"/>
        <end position="322"/>
    </location>
</feature>
<keyword evidence="1" id="KW-1133">Transmembrane helix</keyword>
<dbReference type="RefSeq" id="WP_221029461.1">
    <property type="nucleotide sequence ID" value="NZ_CP139781.1"/>
</dbReference>
<reference evidence="2 3" key="1">
    <citation type="submission" date="2023-12" db="EMBL/GenBank/DDBJ databases">
        <title>Description of an unclassified Opitutus bacterium of Verrucomicrobiota.</title>
        <authorList>
            <person name="Zhang D.-F."/>
        </authorList>
    </citation>
    <scope>NUCLEOTIDE SEQUENCE [LARGE SCALE GENOMIC DNA]</scope>
    <source>
        <strain evidence="2 3">WL0086</strain>
    </source>
</reference>
<feature type="transmembrane region" description="Helical" evidence="1">
    <location>
        <begin position="472"/>
        <end position="496"/>
    </location>
</feature>
<feature type="transmembrane region" description="Helical" evidence="1">
    <location>
        <begin position="411"/>
        <end position="429"/>
    </location>
</feature>
<keyword evidence="1" id="KW-0472">Membrane</keyword>
<dbReference type="PANTHER" id="PTHR30282:SF0">
    <property type="entry name" value="P-AMINOBENZOYL-GLUTAMATE TRANSPORT PROTEIN"/>
    <property type="match status" value="1"/>
</dbReference>
<gene>
    <name evidence="2" type="ORF">K1X11_020125</name>
</gene>
<accession>A0ABZ1C6I6</accession>
<sequence>MPESKPPRLLSRVLGTVERVGNALPEPATLFALLALFTLIASAIAQAVDLSVAHPATGETISAVSLLNLAGFQKIVKETVHVFVNFHPLGVVIVCLLGIAVAEKAGLIGAAVRALVLTTPRTWVTPIVVFAGVMSNLGADVGYVLLIPLAATIFHAVGRHPLAGLAAGFAGVSGGFSANLLISAIDVILAGLSTEAARLLNPEYSVTGLANYYFLFISTFIVVGAGTWVTHKVVEPRLGPYTGNVKPEELIPLSAAEKRGLLFTAVFAVLTVAFFLLGVLPAEGFLRNPAYPELMMRSLPFSYLVPFLFAIGFGSGLAYGFGAKTIKSDKDVVGAMNDAMGTLGAYLVLAFFAAQFIAYFNWTNLGLIFAVKGAGALQALGLDQWPIPMMIGLVILAAIINMLVGSASAKWALIAPIFVPMFMLLGFSPELVQAAYRVGDSVTNVITPLMAYFPLIITFARKYDSQMGMGTIIATMLPYSVAFMVAWTILLIIWMLTGLPLGPSAPLYL</sequence>
<dbReference type="PANTHER" id="PTHR30282">
    <property type="entry name" value="P-AMINOBENZOYL GLUTAMATE TRANSPORTER"/>
    <property type="match status" value="1"/>
</dbReference>
<feature type="transmembrane region" description="Helical" evidence="1">
    <location>
        <begin position="82"/>
        <end position="102"/>
    </location>
</feature>
<dbReference type="EMBL" id="CP139781">
    <property type="protein sequence ID" value="WRQ87126.1"/>
    <property type="molecule type" value="Genomic_DNA"/>
</dbReference>
<dbReference type="Proteomes" id="UP000738431">
    <property type="component" value="Chromosome"/>
</dbReference>
<feature type="transmembrane region" description="Helical" evidence="1">
    <location>
        <begin position="385"/>
        <end position="404"/>
    </location>
</feature>
<dbReference type="InterPro" id="IPR004697">
    <property type="entry name" value="AbgT"/>
</dbReference>
<organism evidence="2 3">
    <name type="scientific">Actomonas aquatica</name>
    <dbReference type="NCBI Taxonomy" id="2866162"/>
    <lineage>
        <taxon>Bacteria</taxon>
        <taxon>Pseudomonadati</taxon>
        <taxon>Verrucomicrobiota</taxon>
        <taxon>Opitutia</taxon>
        <taxon>Opitutales</taxon>
        <taxon>Opitutaceae</taxon>
        <taxon>Actomonas</taxon>
    </lineage>
</organism>
<keyword evidence="1" id="KW-0812">Transmembrane</keyword>
<name>A0ABZ1C6I6_9BACT</name>
<evidence type="ECO:0000313" key="2">
    <source>
        <dbReference type="EMBL" id="WRQ87126.1"/>
    </source>
</evidence>
<keyword evidence="3" id="KW-1185">Reference proteome</keyword>
<feature type="transmembrane region" description="Helical" evidence="1">
    <location>
        <begin position="260"/>
        <end position="281"/>
    </location>
</feature>
<feature type="transmembrane region" description="Helical" evidence="1">
    <location>
        <begin position="165"/>
        <end position="192"/>
    </location>
</feature>
<feature type="transmembrane region" description="Helical" evidence="1">
    <location>
        <begin position="441"/>
        <end position="460"/>
    </location>
</feature>
<dbReference type="Pfam" id="PF03806">
    <property type="entry name" value="ABG_transport"/>
    <property type="match status" value="1"/>
</dbReference>
<evidence type="ECO:0000313" key="3">
    <source>
        <dbReference type="Proteomes" id="UP000738431"/>
    </source>
</evidence>
<evidence type="ECO:0000256" key="1">
    <source>
        <dbReference type="SAM" id="Phobius"/>
    </source>
</evidence>